<evidence type="ECO:0000313" key="6">
    <source>
        <dbReference type="Proteomes" id="UP001596203"/>
    </source>
</evidence>
<organism evidence="5 6">
    <name type="scientific">Plantactinospora solaniradicis</name>
    <dbReference type="NCBI Taxonomy" id="1723736"/>
    <lineage>
        <taxon>Bacteria</taxon>
        <taxon>Bacillati</taxon>
        <taxon>Actinomycetota</taxon>
        <taxon>Actinomycetes</taxon>
        <taxon>Micromonosporales</taxon>
        <taxon>Micromonosporaceae</taxon>
        <taxon>Plantactinospora</taxon>
    </lineage>
</organism>
<name>A0ABW1KF73_9ACTN</name>
<evidence type="ECO:0000259" key="3">
    <source>
        <dbReference type="Pfam" id="PF25862"/>
    </source>
</evidence>
<dbReference type="Pfam" id="PF25862">
    <property type="entry name" value="PglZ_1st"/>
    <property type="match status" value="1"/>
</dbReference>
<keyword evidence="6" id="KW-1185">Reference proteome</keyword>
<dbReference type="InterPro" id="IPR017850">
    <property type="entry name" value="Alkaline_phosphatase_core_sf"/>
</dbReference>
<feature type="domain" description="Alkaline phosphatase-like protein PglZ second" evidence="2">
    <location>
        <begin position="184"/>
        <end position="358"/>
    </location>
</feature>
<feature type="compositionally biased region" description="Low complexity" evidence="1">
    <location>
        <begin position="810"/>
        <end position="822"/>
    </location>
</feature>
<dbReference type="InterPro" id="IPR047992">
    <property type="entry name" value="BREX_PglZ"/>
</dbReference>
<dbReference type="InterPro" id="IPR058880">
    <property type="entry name" value="PglZ_N"/>
</dbReference>
<dbReference type="Pfam" id="PF25863">
    <property type="entry name" value="PglZ_C"/>
    <property type="match status" value="1"/>
</dbReference>
<sequence>MTVTASSPRALPVNPHTLAQQVKRRLRSHRPGRDPDPVLLVNAAPVWPYDPILTVDPKLRVRVVACVSTLAIWEQLADPRDLPTVVLTDLSEEELGTGILSRAHQRRVFDMEPWALIREAFGARQSDSRLEELSWAGRALIEATPPGGWPQLPGIVLQRGTALRHLTVERLRLAQLGTAAEDIDPAALLRWSALPVAPQALNALSEAERTGLLGWLGDEFGPALRVLAALHEVGHVTDTLPLGLVCGALWTADDPDSLRAQGRVDQYLGGTHLAPDVVAAFAAAAHETMVGLLSNATRRDGGTRRDGVAGPDAGAGGDNAARRGAGELDPRQLGHTVLDRAEELLLGFAATGAARHSDILRSSFTHRLGEVAQALSRTVKGGTVLPEALPAAGQAVTHLAAHRLAPHYPHRVERAEMALRLVHWLAGPVDSPLGVAEGIGRQVAQWSWVDLALEHVWIGEDAHAALAATYRLIHDLAQHRRRELDRAFATHLANWTAGGGKPGDLLTVETVLSRVVAPVVQEDSRPVLVVVVDGMTAAIAADLADQLTRGGWLEYDPLASRPGRKTEARRRGVVAALPTVTTVSRTSLLAGALREGGQSEERAAFERNPLWQGRPAKLFHKSTLQGDAGEVLSDKLIQALSDPRTVVGVVVNTVDDALRYGRESADAGWRIDNLGALRALLDYARYQGRAVIITSDHGHVLDRDTNSRPVVEPASARHRTDPAPASDGEIELTGSRVVTTGNRVVALWDPRARYLPRQAGYHGGASLAEVTVPLLALLPLGAAAPPGWRLLGPQQPEWWSPTVESPPDVPADSPTPAVAAAPVRRERPGARRSTPAPEPGTTLFELPTVEPPAAELPADAAPPAVPAAPEGHRGLVDALLGSEMFDAQHSLTPRKVPISKIRGALTALLDANGVLPTVLVAEKAGEQPARATGFVTTLQRIFNVDNFPVLSLVDDGRTVRLDLTLLREQFQLPDSGRPS</sequence>
<dbReference type="Pfam" id="PF08665">
    <property type="entry name" value="PglZ"/>
    <property type="match status" value="1"/>
</dbReference>
<feature type="region of interest" description="Disordered" evidence="1">
    <location>
        <begin position="296"/>
        <end position="328"/>
    </location>
</feature>
<dbReference type="InterPro" id="IPR058882">
    <property type="entry name" value="PglZ_C"/>
</dbReference>
<feature type="domain" description="Alkaline phosphatase-like protein PglZ C-terminal" evidence="4">
    <location>
        <begin position="873"/>
        <end position="971"/>
    </location>
</feature>
<evidence type="ECO:0000259" key="2">
    <source>
        <dbReference type="Pfam" id="PF25861"/>
    </source>
</evidence>
<evidence type="ECO:0000313" key="5">
    <source>
        <dbReference type="EMBL" id="MFC6020425.1"/>
    </source>
</evidence>
<feature type="region of interest" description="Disordered" evidence="1">
    <location>
        <begin position="801"/>
        <end position="845"/>
    </location>
</feature>
<feature type="region of interest" description="Disordered" evidence="1">
    <location>
        <begin position="703"/>
        <end position="728"/>
    </location>
</feature>
<evidence type="ECO:0000256" key="1">
    <source>
        <dbReference type="SAM" id="MobiDB-lite"/>
    </source>
</evidence>
<gene>
    <name evidence="5" type="primary">pglZ</name>
    <name evidence="5" type="ORF">ACFP2T_30180</name>
</gene>
<accession>A0ABW1KF73</accession>
<feature type="compositionally biased region" description="Low complexity" evidence="1">
    <location>
        <begin position="308"/>
        <end position="319"/>
    </location>
</feature>
<comment type="caution">
    <text evidence="5">The sequence shown here is derived from an EMBL/GenBank/DDBJ whole genome shotgun (WGS) entry which is preliminary data.</text>
</comment>
<dbReference type="Proteomes" id="UP001596203">
    <property type="component" value="Unassembled WGS sequence"/>
</dbReference>
<dbReference type="NCBIfam" id="NF033446">
    <property type="entry name" value="BREX_PglZ_2"/>
    <property type="match status" value="1"/>
</dbReference>
<proteinExistence type="predicted"/>
<feature type="compositionally biased region" description="Basic and acidic residues" evidence="1">
    <location>
        <begin position="297"/>
        <end position="307"/>
    </location>
</feature>
<dbReference type="Pfam" id="PF25861">
    <property type="entry name" value="PglZ_2nd"/>
    <property type="match status" value="1"/>
</dbReference>
<dbReference type="EMBL" id="JBHSPR010000032">
    <property type="protein sequence ID" value="MFC6020425.1"/>
    <property type="molecule type" value="Genomic_DNA"/>
</dbReference>
<protein>
    <submittedName>
        <fullName evidence="5">BREX-2 system phosphatase PglZ</fullName>
    </submittedName>
</protein>
<reference evidence="6" key="1">
    <citation type="journal article" date="2019" name="Int. J. Syst. Evol. Microbiol.">
        <title>The Global Catalogue of Microorganisms (GCM) 10K type strain sequencing project: providing services to taxonomists for standard genome sequencing and annotation.</title>
        <authorList>
            <consortium name="The Broad Institute Genomics Platform"/>
            <consortium name="The Broad Institute Genome Sequencing Center for Infectious Disease"/>
            <person name="Wu L."/>
            <person name="Ma J."/>
        </authorList>
    </citation>
    <scope>NUCLEOTIDE SEQUENCE [LARGE SCALE GENOMIC DNA]</scope>
    <source>
        <strain evidence="6">ZS-35-S2</strain>
    </source>
</reference>
<dbReference type="RefSeq" id="WP_377427598.1">
    <property type="nucleotide sequence ID" value="NZ_JBHSPR010000032.1"/>
</dbReference>
<evidence type="ECO:0000259" key="4">
    <source>
        <dbReference type="Pfam" id="PF25863"/>
    </source>
</evidence>
<dbReference type="SUPFAM" id="SSF53649">
    <property type="entry name" value="Alkaline phosphatase-like"/>
    <property type="match status" value="1"/>
</dbReference>
<feature type="domain" description="Alkaline phosphatase-like protein PglZ N-terminal" evidence="3">
    <location>
        <begin position="22"/>
        <end position="110"/>
    </location>
</feature>
<dbReference type="InterPro" id="IPR058881">
    <property type="entry name" value="PglZ_2nd"/>
</dbReference>